<comment type="caution">
    <text evidence="7">The sequence shown here is derived from an EMBL/GenBank/DDBJ whole genome shotgun (WGS) entry which is preliminary data.</text>
</comment>
<dbReference type="AlphaFoldDB" id="A0A4R3I9X0"/>
<keyword evidence="2 5" id="KW-0812">Transmembrane</keyword>
<feature type="transmembrane region" description="Helical" evidence="5">
    <location>
        <begin position="321"/>
        <end position="346"/>
    </location>
</feature>
<reference evidence="7 8" key="1">
    <citation type="submission" date="2019-03" db="EMBL/GenBank/DDBJ databases">
        <title>Genomic Encyclopedia of Archaeal and Bacterial Type Strains, Phase II (KMG-II): from individual species to whole genera.</title>
        <authorList>
            <person name="Goeker M."/>
        </authorList>
    </citation>
    <scope>NUCLEOTIDE SEQUENCE [LARGE SCALE GENOMIC DNA]</scope>
    <source>
        <strain evidence="7 8">DSM 15388</strain>
    </source>
</reference>
<evidence type="ECO:0000256" key="1">
    <source>
        <dbReference type="ARBA" id="ARBA00004141"/>
    </source>
</evidence>
<evidence type="ECO:0000256" key="3">
    <source>
        <dbReference type="ARBA" id="ARBA00022989"/>
    </source>
</evidence>
<evidence type="ECO:0000313" key="8">
    <source>
        <dbReference type="Proteomes" id="UP000295793"/>
    </source>
</evidence>
<feature type="transmembrane region" description="Helical" evidence="5">
    <location>
        <begin position="6"/>
        <end position="34"/>
    </location>
</feature>
<feature type="transmembrane region" description="Helical" evidence="5">
    <location>
        <begin position="242"/>
        <end position="263"/>
    </location>
</feature>
<organism evidence="7 8">
    <name type="scientific">Reinekea marinisedimentorum</name>
    <dbReference type="NCBI Taxonomy" id="230495"/>
    <lineage>
        <taxon>Bacteria</taxon>
        <taxon>Pseudomonadati</taxon>
        <taxon>Pseudomonadota</taxon>
        <taxon>Gammaproteobacteria</taxon>
        <taxon>Oceanospirillales</taxon>
        <taxon>Saccharospirillaceae</taxon>
        <taxon>Reinekea</taxon>
    </lineage>
</organism>
<evidence type="ECO:0000313" key="7">
    <source>
        <dbReference type="EMBL" id="TCS41924.1"/>
    </source>
</evidence>
<sequence>MRFSWLYAIGAVKSFSSLLTYTNGVLPIVGSFGLPTMVEKAKVNRYVLFALFLFVVQISYWFVQLDIVTTLRLMQLFLLFSLSFWVRKTLSFESLRHIILFLVLINVLSVLFELIYSAPLNLGDSVRRIFGLGFRRYVGIGGDANFSALLFASFSLIALFRKWYVLCLLCVLTQFLFVSRAVLLVLVVVVYVWYFVPKTLYRLLVSILITGCFLYPAVLIAFDYFFGSSYWEVINTLLSDRYVYHVAYSLMGADNWLLGVGYFNGTNVVRDYMTYTPMRPWITHQQHSIYLQILSEFGFVAFVYCYFAILKLIKCLSASGLILLLFLAVCFLTLNGLSEWCVWIGLSMFIRESDGRNTYNI</sequence>
<feature type="transmembrane region" description="Helical" evidence="5">
    <location>
        <begin position="200"/>
        <end position="222"/>
    </location>
</feature>
<dbReference type="GO" id="GO:0016020">
    <property type="term" value="C:membrane"/>
    <property type="evidence" value="ECO:0007669"/>
    <property type="project" value="UniProtKB-SubCell"/>
</dbReference>
<name>A0A4R3I9X0_9GAMM</name>
<dbReference type="OrthoDB" id="9930295at2"/>
<keyword evidence="8" id="KW-1185">Reference proteome</keyword>
<proteinExistence type="predicted"/>
<evidence type="ECO:0000256" key="5">
    <source>
        <dbReference type="SAM" id="Phobius"/>
    </source>
</evidence>
<accession>A0A4R3I9X0</accession>
<dbReference type="RefSeq" id="WP_132700661.1">
    <property type="nucleotide sequence ID" value="NZ_SLZR01000004.1"/>
</dbReference>
<evidence type="ECO:0000256" key="4">
    <source>
        <dbReference type="ARBA" id="ARBA00023136"/>
    </source>
</evidence>
<gene>
    <name evidence="7" type="ORF">BCF53_10428</name>
</gene>
<evidence type="ECO:0000259" key="6">
    <source>
        <dbReference type="Pfam" id="PF04932"/>
    </source>
</evidence>
<dbReference type="Pfam" id="PF04932">
    <property type="entry name" value="Wzy_C"/>
    <property type="match status" value="1"/>
</dbReference>
<feature type="transmembrane region" description="Helical" evidence="5">
    <location>
        <begin position="46"/>
        <end position="63"/>
    </location>
</feature>
<feature type="transmembrane region" description="Helical" evidence="5">
    <location>
        <begin position="98"/>
        <end position="117"/>
    </location>
</feature>
<feature type="transmembrane region" description="Helical" evidence="5">
    <location>
        <begin position="166"/>
        <end position="194"/>
    </location>
</feature>
<protein>
    <recommendedName>
        <fullName evidence="6">O-antigen ligase-related domain-containing protein</fullName>
    </recommendedName>
</protein>
<dbReference type="InterPro" id="IPR007016">
    <property type="entry name" value="O-antigen_ligase-rel_domated"/>
</dbReference>
<dbReference type="Proteomes" id="UP000295793">
    <property type="component" value="Unassembled WGS sequence"/>
</dbReference>
<comment type="subcellular location">
    <subcellularLocation>
        <location evidence="1">Membrane</location>
        <topology evidence="1">Multi-pass membrane protein</topology>
    </subcellularLocation>
</comment>
<keyword evidence="4 5" id="KW-0472">Membrane</keyword>
<feature type="transmembrane region" description="Helical" evidence="5">
    <location>
        <begin position="289"/>
        <end position="309"/>
    </location>
</feature>
<dbReference type="EMBL" id="SLZR01000004">
    <property type="protein sequence ID" value="TCS41924.1"/>
    <property type="molecule type" value="Genomic_DNA"/>
</dbReference>
<evidence type="ECO:0000256" key="2">
    <source>
        <dbReference type="ARBA" id="ARBA00022692"/>
    </source>
</evidence>
<keyword evidence="3 5" id="KW-1133">Transmembrane helix</keyword>
<feature type="domain" description="O-antigen ligase-related" evidence="6">
    <location>
        <begin position="166"/>
        <end position="303"/>
    </location>
</feature>
<feature type="transmembrane region" description="Helical" evidence="5">
    <location>
        <begin position="137"/>
        <end position="159"/>
    </location>
</feature>